<feature type="domain" description="Multidrug resistance protein MdtA-like alpha-helical hairpin" evidence="4">
    <location>
        <begin position="99"/>
        <end position="168"/>
    </location>
</feature>
<feature type="domain" description="Multidrug resistance protein MdtA-like barrel-sandwich hybrid" evidence="5">
    <location>
        <begin position="59"/>
        <end position="191"/>
    </location>
</feature>
<dbReference type="EMBL" id="BBRZ01000030">
    <property type="protein sequence ID" value="GAM56458.1"/>
    <property type="molecule type" value="Genomic_DNA"/>
</dbReference>
<proteinExistence type="inferred from homology"/>
<comment type="similarity">
    <text evidence="2">Belongs to the membrane fusion protein (MFP) (TC 8.A.1) family.</text>
</comment>
<dbReference type="Pfam" id="PF25876">
    <property type="entry name" value="HH_MFP_RND"/>
    <property type="match status" value="1"/>
</dbReference>
<keyword evidence="3" id="KW-0175">Coiled coil</keyword>
<gene>
    <name evidence="8" type="ORF">JCM19231_285</name>
</gene>
<feature type="coiled-coil region" evidence="3">
    <location>
        <begin position="99"/>
        <end position="126"/>
    </location>
</feature>
<dbReference type="RefSeq" id="WP_261837213.1">
    <property type="nucleotide sequence ID" value="NZ_AP024882.1"/>
</dbReference>
<evidence type="ECO:0000256" key="3">
    <source>
        <dbReference type="SAM" id="Coils"/>
    </source>
</evidence>
<evidence type="ECO:0000259" key="7">
    <source>
        <dbReference type="Pfam" id="PF25967"/>
    </source>
</evidence>
<dbReference type="InterPro" id="IPR058627">
    <property type="entry name" value="MdtA-like_C"/>
</dbReference>
<dbReference type="InterPro" id="IPR058625">
    <property type="entry name" value="MdtA-like_BSH"/>
</dbReference>
<dbReference type="Gene3D" id="2.40.30.170">
    <property type="match status" value="1"/>
</dbReference>
<dbReference type="GO" id="GO:0030313">
    <property type="term" value="C:cell envelope"/>
    <property type="evidence" value="ECO:0007669"/>
    <property type="project" value="UniProtKB-SubCell"/>
</dbReference>
<dbReference type="InterPro" id="IPR058626">
    <property type="entry name" value="MdtA-like_b-barrel"/>
</dbReference>
<dbReference type="GO" id="GO:0005886">
    <property type="term" value="C:plasma membrane"/>
    <property type="evidence" value="ECO:0007669"/>
    <property type="project" value="TreeGrafter"/>
</dbReference>
<dbReference type="GO" id="GO:0022857">
    <property type="term" value="F:transmembrane transporter activity"/>
    <property type="evidence" value="ECO:0007669"/>
    <property type="project" value="InterPro"/>
</dbReference>
<dbReference type="GO" id="GO:0046677">
    <property type="term" value="P:response to antibiotic"/>
    <property type="evidence" value="ECO:0007669"/>
    <property type="project" value="TreeGrafter"/>
</dbReference>
<sequence>MKKTLLAVSLASSLFLVGCSEPQQKAGGGMVPKVVLEQVTVIDHQPSKAYVGRVSALEDADITAQVSGYLKERHFREGQMVEKGQLLYTIEPSSFEAQVASAKASVAQAEATLKRADSEFARAKNLLPKGSISKSEYDNREAEKLGAIAQLEAAKAQLQLAEVNLSHTKIEAPFSGRISDSNVSIGDLLSPSSGTLTTLVSLDPIHATFQLSERERLAMGAENFQGDGKSDRAAVEVSLILENNTEHPHKGELDFVGNRIDLNTGTIPVRASVPNPEQTLLPGQHIKVEIASVATQPAIVIPRRAVQTDIAGDFVMIVTEGNVAERRNVELGVQTSQGIIVSTGLGENDNVIVSGLQRVRNGVTVQPEEAPAEQAE</sequence>
<dbReference type="InterPro" id="IPR058624">
    <property type="entry name" value="MdtA-like_HH"/>
</dbReference>
<evidence type="ECO:0000259" key="5">
    <source>
        <dbReference type="Pfam" id="PF25917"/>
    </source>
</evidence>
<evidence type="ECO:0000313" key="8">
    <source>
        <dbReference type="EMBL" id="GAM56458.1"/>
    </source>
</evidence>
<dbReference type="Proteomes" id="UP000031671">
    <property type="component" value="Unassembled WGS sequence"/>
</dbReference>
<dbReference type="NCBIfam" id="TIGR01730">
    <property type="entry name" value="RND_mfp"/>
    <property type="match status" value="1"/>
</dbReference>
<comment type="caution">
    <text evidence="8">The sequence shown here is derived from an EMBL/GenBank/DDBJ whole genome shotgun (WGS) entry which is preliminary data.</text>
</comment>
<dbReference type="Gene3D" id="2.40.420.20">
    <property type="match status" value="1"/>
</dbReference>
<evidence type="ECO:0000313" key="9">
    <source>
        <dbReference type="Proteomes" id="UP000031671"/>
    </source>
</evidence>
<reference evidence="8 9" key="1">
    <citation type="submission" date="2015-01" db="EMBL/GenBank/DDBJ databases">
        <title>Vibrio sp. C1 JCM 19231 whole genome shotgun sequence.</title>
        <authorList>
            <person name="Sawabe T."/>
            <person name="Meirelles P."/>
            <person name="Feng G."/>
            <person name="Sayaka M."/>
            <person name="Hattori M."/>
            <person name="Ohkuma M."/>
        </authorList>
    </citation>
    <scope>NUCLEOTIDE SEQUENCE [LARGE SCALE GENOMIC DNA]</scope>
    <source>
        <strain evidence="9">JCM 19231</strain>
    </source>
</reference>
<feature type="domain" description="Multidrug resistance protein MdtA-like beta-barrel" evidence="6">
    <location>
        <begin position="204"/>
        <end position="290"/>
    </location>
</feature>
<accession>A0A0B8NZL3</accession>
<protein>
    <submittedName>
        <fullName evidence="8">Membrane fusion protein cmeA</fullName>
    </submittedName>
</protein>
<dbReference type="InterPro" id="IPR006143">
    <property type="entry name" value="RND_pump_MFP"/>
</dbReference>
<dbReference type="Pfam" id="PF25944">
    <property type="entry name" value="Beta-barrel_RND"/>
    <property type="match status" value="1"/>
</dbReference>
<dbReference type="PROSITE" id="PS51257">
    <property type="entry name" value="PROKAR_LIPOPROTEIN"/>
    <property type="match status" value="1"/>
</dbReference>
<organism evidence="8 9">
    <name type="scientific">Vibrio ishigakensis</name>
    <dbReference type="NCBI Taxonomy" id="1481914"/>
    <lineage>
        <taxon>Bacteria</taxon>
        <taxon>Pseudomonadati</taxon>
        <taxon>Pseudomonadota</taxon>
        <taxon>Gammaproteobacteria</taxon>
        <taxon>Vibrionales</taxon>
        <taxon>Vibrionaceae</taxon>
        <taxon>Vibrio</taxon>
    </lineage>
</organism>
<keyword evidence="9" id="KW-1185">Reference proteome</keyword>
<evidence type="ECO:0000259" key="4">
    <source>
        <dbReference type="Pfam" id="PF25876"/>
    </source>
</evidence>
<evidence type="ECO:0000256" key="2">
    <source>
        <dbReference type="ARBA" id="ARBA00009477"/>
    </source>
</evidence>
<reference evidence="8 9" key="2">
    <citation type="submission" date="2015-01" db="EMBL/GenBank/DDBJ databases">
        <authorList>
            <consortium name="NBRP consortium"/>
            <person name="Sawabe T."/>
            <person name="Meirelles P."/>
            <person name="Feng G."/>
            <person name="Sayaka M."/>
            <person name="Hattori M."/>
            <person name="Ohkuma M."/>
        </authorList>
    </citation>
    <scope>NUCLEOTIDE SEQUENCE [LARGE SCALE GENOMIC DNA]</scope>
    <source>
        <strain evidence="9">JCM 19231</strain>
    </source>
</reference>
<dbReference type="Gene3D" id="1.10.287.470">
    <property type="entry name" value="Helix hairpin bin"/>
    <property type="match status" value="1"/>
</dbReference>
<comment type="subcellular location">
    <subcellularLocation>
        <location evidence="1">Cell inner membrane</location>
        <topology evidence="1">Lipid-anchor</topology>
    </subcellularLocation>
</comment>
<dbReference type="Pfam" id="PF25967">
    <property type="entry name" value="RND-MFP_C"/>
    <property type="match status" value="1"/>
</dbReference>
<dbReference type="AlphaFoldDB" id="A0A0B8NZL3"/>
<dbReference type="SUPFAM" id="SSF111369">
    <property type="entry name" value="HlyD-like secretion proteins"/>
    <property type="match status" value="1"/>
</dbReference>
<evidence type="ECO:0000259" key="6">
    <source>
        <dbReference type="Pfam" id="PF25944"/>
    </source>
</evidence>
<dbReference type="Gene3D" id="2.40.50.100">
    <property type="match status" value="1"/>
</dbReference>
<dbReference type="Pfam" id="PF25917">
    <property type="entry name" value="BSH_RND"/>
    <property type="match status" value="1"/>
</dbReference>
<evidence type="ECO:0000256" key="1">
    <source>
        <dbReference type="ARBA" id="ARBA00004519"/>
    </source>
</evidence>
<feature type="domain" description="Multidrug resistance protein MdtA-like C-terminal permuted SH3" evidence="7">
    <location>
        <begin position="298"/>
        <end position="358"/>
    </location>
</feature>
<name>A0A0B8NZL3_9VIBR</name>
<dbReference type="PANTHER" id="PTHR30158">
    <property type="entry name" value="ACRA/E-RELATED COMPONENT OF DRUG EFFLUX TRANSPORTER"/>
    <property type="match status" value="1"/>
</dbReference>